<dbReference type="Pfam" id="PF03602">
    <property type="entry name" value="Cons_hypoth95"/>
    <property type="match status" value="1"/>
</dbReference>
<dbReference type="PANTHER" id="PTHR43542">
    <property type="entry name" value="METHYLTRANSFERASE"/>
    <property type="match status" value="1"/>
</dbReference>
<keyword evidence="2 3" id="KW-0808">Transferase</keyword>
<name>A0A1M6LGJ0_9FIRM</name>
<dbReference type="CDD" id="cd02440">
    <property type="entry name" value="AdoMet_MTases"/>
    <property type="match status" value="1"/>
</dbReference>
<keyword evidence="4" id="KW-1185">Reference proteome</keyword>
<dbReference type="InterPro" id="IPR004398">
    <property type="entry name" value="RNA_MeTrfase_RsmD"/>
</dbReference>
<dbReference type="InterPro" id="IPR002052">
    <property type="entry name" value="DNA_methylase_N6_adenine_CS"/>
</dbReference>
<evidence type="ECO:0000256" key="1">
    <source>
        <dbReference type="ARBA" id="ARBA00022603"/>
    </source>
</evidence>
<dbReference type="STRING" id="1121266.SAMN02745883_00199"/>
<dbReference type="PIRSF" id="PIRSF004553">
    <property type="entry name" value="CHP00095"/>
    <property type="match status" value="1"/>
</dbReference>
<dbReference type="AlphaFoldDB" id="A0A1M6LGJ0"/>
<dbReference type="PANTHER" id="PTHR43542:SF1">
    <property type="entry name" value="METHYLTRANSFERASE"/>
    <property type="match status" value="1"/>
</dbReference>
<evidence type="ECO:0000256" key="2">
    <source>
        <dbReference type="ARBA" id="ARBA00022679"/>
    </source>
</evidence>
<dbReference type="SUPFAM" id="SSF53335">
    <property type="entry name" value="S-adenosyl-L-methionine-dependent methyltransferases"/>
    <property type="match status" value="1"/>
</dbReference>
<dbReference type="Proteomes" id="UP000184082">
    <property type="component" value="Unassembled WGS sequence"/>
</dbReference>
<reference evidence="3 4" key="1">
    <citation type="submission" date="2016-11" db="EMBL/GenBank/DDBJ databases">
        <authorList>
            <person name="Jaros S."/>
            <person name="Januszkiewicz K."/>
            <person name="Wedrychowicz H."/>
        </authorList>
    </citation>
    <scope>NUCLEOTIDE SEQUENCE [LARGE SCALE GENOMIC DNA]</scope>
    <source>
        <strain evidence="3 4">DSM 14501</strain>
    </source>
</reference>
<dbReference type="EMBL" id="FRAJ01000003">
    <property type="protein sequence ID" value="SHJ70333.1"/>
    <property type="molecule type" value="Genomic_DNA"/>
</dbReference>
<gene>
    <name evidence="3" type="ORF">SAMN02745883_00199</name>
</gene>
<organism evidence="3 4">
    <name type="scientific">Caminicella sporogenes DSM 14501</name>
    <dbReference type="NCBI Taxonomy" id="1121266"/>
    <lineage>
        <taxon>Bacteria</taxon>
        <taxon>Bacillati</taxon>
        <taxon>Bacillota</taxon>
        <taxon>Clostridia</taxon>
        <taxon>Peptostreptococcales</taxon>
        <taxon>Caminicellaceae</taxon>
        <taxon>Caminicella</taxon>
    </lineage>
</organism>
<dbReference type="NCBIfam" id="TIGR00095">
    <property type="entry name" value="16S rRNA (guanine(966)-N(2))-methyltransferase RsmD"/>
    <property type="match status" value="1"/>
</dbReference>
<keyword evidence="1 3" id="KW-0489">Methyltransferase</keyword>
<evidence type="ECO:0000313" key="3">
    <source>
        <dbReference type="EMBL" id="SHJ70333.1"/>
    </source>
</evidence>
<dbReference type="RefSeq" id="WP_242945010.1">
    <property type="nucleotide sequence ID" value="NZ_FRAJ01000003.1"/>
</dbReference>
<sequence length="184" mass="20653">MRVIAGQAKGTKLKTLKGLDTRPTSDRVKEALFSILAPSIESGKVLDLFSGTGNLGIEAISRGASFAYLVEKNRKCFNIIKENVIKTKLNDKIKIIIKDVFMAIREFGEKGENFDIIFMDPPYLKGFIIPCLEEICNNNILKEEGIIAVEHDVKDVLPDRVEALIKVKERKYGKTIISFYSKEA</sequence>
<dbReference type="Gene3D" id="3.40.50.150">
    <property type="entry name" value="Vaccinia Virus protein VP39"/>
    <property type="match status" value="1"/>
</dbReference>
<dbReference type="InterPro" id="IPR029063">
    <property type="entry name" value="SAM-dependent_MTases_sf"/>
</dbReference>
<dbReference type="GO" id="GO:0008168">
    <property type="term" value="F:methyltransferase activity"/>
    <property type="evidence" value="ECO:0007669"/>
    <property type="project" value="UniProtKB-KW"/>
</dbReference>
<accession>A0A1M6LGJ0</accession>
<dbReference type="GO" id="GO:0031167">
    <property type="term" value="P:rRNA methylation"/>
    <property type="evidence" value="ECO:0007669"/>
    <property type="project" value="InterPro"/>
</dbReference>
<protein>
    <submittedName>
        <fullName evidence="3">16S rRNA (Guanine(966)-N(2))-methyltransferase RsmD</fullName>
    </submittedName>
</protein>
<proteinExistence type="predicted"/>
<evidence type="ECO:0000313" key="4">
    <source>
        <dbReference type="Proteomes" id="UP000184082"/>
    </source>
</evidence>
<dbReference type="PROSITE" id="PS00092">
    <property type="entry name" value="N6_MTASE"/>
    <property type="match status" value="1"/>
</dbReference>
<dbReference type="GO" id="GO:0003676">
    <property type="term" value="F:nucleic acid binding"/>
    <property type="evidence" value="ECO:0007669"/>
    <property type="project" value="InterPro"/>
</dbReference>